<dbReference type="Proteomes" id="UP001158067">
    <property type="component" value="Unassembled WGS sequence"/>
</dbReference>
<evidence type="ECO:0000259" key="2">
    <source>
        <dbReference type="Pfam" id="PF22725"/>
    </source>
</evidence>
<feature type="domain" description="Gfo/Idh/MocA-like oxidoreductase N-terminal" evidence="1">
    <location>
        <begin position="7"/>
        <end position="138"/>
    </location>
</feature>
<reference evidence="3 4" key="1">
    <citation type="submission" date="2017-05" db="EMBL/GenBank/DDBJ databases">
        <authorList>
            <person name="Varghese N."/>
            <person name="Submissions S."/>
        </authorList>
    </citation>
    <scope>NUCLEOTIDE SEQUENCE [LARGE SCALE GENOMIC DNA]</scope>
    <source>
        <strain evidence="3 4">DSM 25457</strain>
    </source>
</reference>
<accession>A0ABY1PYT5</accession>
<dbReference type="RefSeq" id="WP_283432289.1">
    <property type="nucleotide sequence ID" value="NZ_FXUG01000004.1"/>
</dbReference>
<dbReference type="Gene3D" id="3.30.360.10">
    <property type="entry name" value="Dihydrodipicolinate Reductase, domain 2"/>
    <property type="match status" value="1"/>
</dbReference>
<dbReference type="SUPFAM" id="SSF51735">
    <property type="entry name" value="NAD(P)-binding Rossmann-fold domains"/>
    <property type="match status" value="1"/>
</dbReference>
<feature type="domain" description="GFO/IDH/MocA-like oxidoreductase" evidence="2">
    <location>
        <begin position="157"/>
        <end position="273"/>
    </location>
</feature>
<gene>
    <name evidence="3" type="ORF">SAMN06265222_10496</name>
</gene>
<dbReference type="InterPro" id="IPR055170">
    <property type="entry name" value="GFO_IDH_MocA-like_dom"/>
</dbReference>
<dbReference type="EMBL" id="FXUG01000004">
    <property type="protein sequence ID" value="SMP53292.1"/>
    <property type="molecule type" value="Genomic_DNA"/>
</dbReference>
<dbReference type="InterPro" id="IPR000683">
    <property type="entry name" value="Gfo/Idh/MocA-like_OxRdtase_N"/>
</dbReference>
<dbReference type="SUPFAM" id="SSF55347">
    <property type="entry name" value="Glyceraldehyde-3-phosphate dehydrogenase-like, C-terminal domain"/>
    <property type="match status" value="1"/>
</dbReference>
<dbReference type="Gene3D" id="3.40.50.720">
    <property type="entry name" value="NAD(P)-binding Rossmann-like Domain"/>
    <property type="match status" value="1"/>
</dbReference>
<proteinExistence type="predicted"/>
<keyword evidence="4" id="KW-1185">Reference proteome</keyword>
<evidence type="ECO:0000313" key="4">
    <source>
        <dbReference type="Proteomes" id="UP001158067"/>
    </source>
</evidence>
<dbReference type="PANTHER" id="PTHR46368">
    <property type="match status" value="1"/>
</dbReference>
<dbReference type="InterPro" id="IPR036291">
    <property type="entry name" value="NAD(P)-bd_dom_sf"/>
</dbReference>
<sequence>MTKSICRWGFLGAAQIARKNWKAVRMSGNSVVAAVASRDIERAESFIHDCSMECPPVIFNSDEEATLTRPVALGSYEELLQSDDVDAVYIALPTALRKKWVIAAAEAGKHVICEKPVAVHGDDADEMIQACRDAGVGFMDGVMFDHSARLPEMRHSMQDEHRFGKLRRIQTHFSFCADDSFQQSNIRANAELEPHGCLGDLGWYCIRMSLWANQFQMPIAVSGRSTATLDEGKVPSEFQGELRFENDVTAGFFCSFLCASQQNATLTGDRGYIAMDDFVLPFVDAEVKWQVQTHDLQIDNCRWNFGRHSTSHAVKEHASGEVDSQEVRMIRNFATDVLQNSHHIAPGSVHAADIALKTQRVLDALRRSDIEFGNWVSLDA</sequence>
<dbReference type="Pfam" id="PF01408">
    <property type="entry name" value="GFO_IDH_MocA"/>
    <property type="match status" value="1"/>
</dbReference>
<dbReference type="Pfam" id="PF22725">
    <property type="entry name" value="GFO_IDH_MocA_C3"/>
    <property type="match status" value="1"/>
</dbReference>
<comment type="caution">
    <text evidence="3">The sequence shown here is derived from an EMBL/GenBank/DDBJ whole genome shotgun (WGS) entry which is preliminary data.</text>
</comment>
<organism evidence="3 4">
    <name type="scientific">Neorhodopirellula lusitana</name>
    <dbReference type="NCBI Taxonomy" id="445327"/>
    <lineage>
        <taxon>Bacteria</taxon>
        <taxon>Pseudomonadati</taxon>
        <taxon>Planctomycetota</taxon>
        <taxon>Planctomycetia</taxon>
        <taxon>Pirellulales</taxon>
        <taxon>Pirellulaceae</taxon>
        <taxon>Neorhodopirellula</taxon>
    </lineage>
</organism>
<protein>
    <submittedName>
        <fullName evidence="3">Predicted dehydrogenase</fullName>
    </submittedName>
</protein>
<evidence type="ECO:0000313" key="3">
    <source>
        <dbReference type="EMBL" id="SMP53292.1"/>
    </source>
</evidence>
<evidence type="ECO:0000259" key="1">
    <source>
        <dbReference type="Pfam" id="PF01408"/>
    </source>
</evidence>
<name>A0ABY1PYT5_9BACT</name>
<dbReference type="PANTHER" id="PTHR46368:SF4">
    <property type="entry name" value="OS10G0403700 PROTEIN"/>
    <property type="match status" value="1"/>
</dbReference>